<dbReference type="Proteomes" id="UP000663870">
    <property type="component" value="Unassembled WGS sequence"/>
</dbReference>
<keyword evidence="1" id="KW-0472">Membrane</keyword>
<gene>
    <name evidence="2" type="ORF">JXQ802_LOCUS17940</name>
</gene>
<comment type="caution">
    <text evidence="2">The sequence shown here is derived from an EMBL/GenBank/DDBJ whole genome shotgun (WGS) entry which is preliminary data.</text>
</comment>
<evidence type="ECO:0000313" key="2">
    <source>
        <dbReference type="EMBL" id="CAF1076098.1"/>
    </source>
</evidence>
<keyword evidence="3" id="KW-1185">Reference proteome</keyword>
<proteinExistence type="predicted"/>
<evidence type="ECO:0000256" key="1">
    <source>
        <dbReference type="SAM" id="Phobius"/>
    </source>
</evidence>
<accession>A0A814MB14</accession>
<keyword evidence="1" id="KW-1133">Transmembrane helix</keyword>
<evidence type="ECO:0000313" key="3">
    <source>
        <dbReference type="Proteomes" id="UP000663870"/>
    </source>
</evidence>
<feature type="transmembrane region" description="Helical" evidence="1">
    <location>
        <begin position="93"/>
        <end position="123"/>
    </location>
</feature>
<sequence>MSPEKDQILSANENEKLDQSLSDNNHNIVCIKKNLFTKLCICIFILVLGSYLVLVENKTDNSGGLVSLIPVIAVVIYYLFGLVVAYKQHRFGLLIFASIGVILFIGLRIFIDYIILTIIVLSAALGIINHDHGNIVVFVILIVVVLFIMIVSLKFYLNLTKLIKTNQYPIV</sequence>
<keyword evidence="1" id="KW-0812">Transmembrane</keyword>
<feature type="transmembrane region" description="Helical" evidence="1">
    <location>
        <begin position="65"/>
        <end position="86"/>
    </location>
</feature>
<feature type="transmembrane region" description="Helical" evidence="1">
    <location>
        <begin position="135"/>
        <end position="157"/>
    </location>
</feature>
<dbReference type="AlphaFoldDB" id="A0A814MB14"/>
<feature type="transmembrane region" description="Helical" evidence="1">
    <location>
        <begin position="35"/>
        <end position="53"/>
    </location>
</feature>
<dbReference type="EMBL" id="CAJNOL010000462">
    <property type="protein sequence ID" value="CAF1076098.1"/>
    <property type="molecule type" value="Genomic_DNA"/>
</dbReference>
<protein>
    <submittedName>
        <fullName evidence="2">Uncharacterized protein</fullName>
    </submittedName>
</protein>
<organism evidence="2 3">
    <name type="scientific">Rotaria sordida</name>
    <dbReference type="NCBI Taxonomy" id="392033"/>
    <lineage>
        <taxon>Eukaryota</taxon>
        <taxon>Metazoa</taxon>
        <taxon>Spiralia</taxon>
        <taxon>Gnathifera</taxon>
        <taxon>Rotifera</taxon>
        <taxon>Eurotatoria</taxon>
        <taxon>Bdelloidea</taxon>
        <taxon>Philodinida</taxon>
        <taxon>Philodinidae</taxon>
        <taxon>Rotaria</taxon>
    </lineage>
</organism>
<name>A0A814MB14_9BILA</name>
<reference evidence="2" key="1">
    <citation type="submission" date="2021-02" db="EMBL/GenBank/DDBJ databases">
        <authorList>
            <person name="Nowell W R."/>
        </authorList>
    </citation>
    <scope>NUCLEOTIDE SEQUENCE</scope>
</reference>